<evidence type="ECO:0000256" key="1">
    <source>
        <dbReference type="SAM" id="MobiDB-lite"/>
    </source>
</evidence>
<protein>
    <recommendedName>
        <fullName evidence="2">TRF2/HOY1 PH-like domain-containing protein</fullName>
    </recommendedName>
</protein>
<dbReference type="EMBL" id="JAYKXN010000003">
    <property type="protein sequence ID" value="KAK7302038.1"/>
    <property type="molecule type" value="Genomic_DNA"/>
</dbReference>
<evidence type="ECO:0000313" key="4">
    <source>
        <dbReference type="Proteomes" id="UP001359559"/>
    </source>
</evidence>
<proteinExistence type="predicted"/>
<organism evidence="3 4">
    <name type="scientific">Clitoria ternatea</name>
    <name type="common">Butterfly pea</name>
    <dbReference type="NCBI Taxonomy" id="43366"/>
    <lineage>
        <taxon>Eukaryota</taxon>
        <taxon>Viridiplantae</taxon>
        <taxon>Streptophyta</taxon>
        <taxon>Embryophyta</taxon>
        <taxon>Tracheophyta</taxon>
        <taxon>Spermatophyta</taxon>
        <taxon>Magnoliopsida</taxon>
        <taxon>eudicotyledons</taxon>
        <taxon>Gunneridae</taxon>
        <taxon>Pentapetalae</taxon>
        <taxon>rosids</taxon>
        <taxon>fabids</taxon>
        <taxon>Fabales</taxon>
        <taxon>Fabaceae</taxon>
        <taxon>Papilionoideae</taxon>
        <taxon>50 kb inversion clade</taxon>
        <taxon>NPAAA clade</taxon>
        <taxon>indigoferoid/millettioid clade</taxon>
        <taxon>Phaseoleae</taxon>
        <taxon>Clitoria</taxon>
    </lineage>
</organism>
<feature type="region of interest" description="Disordered" evidence="1">
    <location>
        <begin position="1"/>
        <end position="26"/>
    </location>
</feature>
<sequence>MDKRSCPYEASQQDSSKTRKTSDSYDHSLSRKEDTIALRDCSKLRGKDLINYPFRLKLSESRIKSIMATMNATHERTKDNNIPETNAYYPATLLKIGEYKVMATDEETLIVGYHYGRHKKFAWEILDRDLSIKYQIDVSCHNIAALQMVVKDNNLGSLEIELNERPSFYRNVNSRPQSHPKWEFSEDFTRGHALIYRRHYLEFRLEVLDKLYQKLIQYDSRLSELSHLPFPDSNSSFFVIESSNIHGMCKSQTNSATHEQPTLPILSPQQAGEFDNTIMWSSLPMHSTSSKLAIQSPRNNTFNNVLHVDPTVATRSQRHNTENNTFNNCINHELA</sequence>
<accession>A0AAN9JQA1</accession>
<feature type="domain" description="TRF2/HOY1 PH-like" evidence="2">
    <location>
        <begin position="90"/>
        <end position="208"/>
    </location>
</feature>
<dbReference type="PANTHER" id="PTHR33494:SF5">
    <property type="entry name" value="F10A16.6 PROTEIN"/>
    <property type="match status" value="1"/>
</dbReference>
<dbReference type="AlphaFoldDB" id="A0AAN9JQA1"/>
<name>A0AAN9JQA1_CLITE</name>
<feature type="compositionally biased region" description="Basic and acidic residues" evidence="1">
    <location>
        <begin position="16"/>
        <end position="26"/>
    </location>
</feature>
<dbReference type="PANTHER" id="PTHR33494">
    <property type="entry name" value="OS02G0793800 PROTEIN"/>
    <property type="match status" value="1"/>
</dbReference>
<dbReference type="Pfam" id="PF24818">
    <property type="entry name" value="PH_TRF2_HOY1"/>
    <property type="match status" value="1"/>
</dbReference>
<dbReference type="Proteomes" id="UP001359559">
    <property type="component" value="Unassembled WGS sequence"/>
</dbReference>
<gene>
    <name evidence="3" type="ORF">RJT34_12917</name>
</gene>
<comment type="caution">
    <text evidence="3">The sequence shown here is derived from an EMBL/GenBank/DDBJ whole genome shotgun (WGS) entry which is preliminary data.</text>
</comment>
<keyword evidence="4" id="KW-1185">Reference proteome</keyword>
<evidence type="ECO:0000259" key="2">
    <source>
        <dbReference type="Pfam" id="PF24818"/>
    </source>
</evidence>
<evidence type="ECO:0000313" key="3">
    <source>
        <dbReference type="EMBL" id="KAK7302038.1"/>
    </source>
</evidence>
<dbReference type="InterPro" id="IPR057939">
    <property type="entry name" value="TRF2_HOY1_PH"/>
</dbReference>
<reference evidence="3 4" key="1">
    <citation type="submission" date="2024-01" db="EMBL/GenBank/DDBJ databases">
        <title>The genomes of 5 underutilized Papilionoideae crops provide insights into root nodulation and disease resistance.</title>
        <authorList>
            <person name="Yuan L."/>
        </authorList>
    </citation>
    <scope>NUCLEOTIDE SEQUENCE [LARGE SCALE GENOMIC DNA]</scope>
    <source>
        <strain evidence="3">LY-2023</strain>
        <tissue evidence="3">Leaf</tissue>
    </source>
</reference>